<sequence length="134" mass="13577">MRRDDESSADGSGDDGSGAGVAVDEGSGAMTTVDELADVRAGDKGDTLMLAVLPRDDAAFGVLDRRLTADVVAAHFAPLVTGDVGRRVVPGLPALVFRLPGVLGGGVTGSTVLDGHGKTLSYHLLTLELGRPPA</sequence>
<feature type="region of interest" description="Disordered" evidence="1">
    <location>
        <begin position="1"/>
        <end position="29"/>
    </location>
</feature>
<organism evidence="3 4">
    <name type="scientific">Prauserella alba</name>
    <dbReference type="NCBI Taxonomy" id="176898"/>
    <lineage>
        <taxon>Bacteria</taxon>
        <taxon>Bacillati</taxon>
        <taxon>Actinomycetota</taxon>
        <taxon>Actinomycetes</taxon>
        <taxon>Pseudonocardiales</taxon>
        <taxon>Pseudonocardiaceae</taxon>
        <taxon>Prauserella</taxon>
    </lineage>
</organism>
<feature type="domain" description="AtuA-like ferredoxin-fold" evidence="2">
    <location>
        <begin position="33"/>
        <end position="128"/>
    </location>
</feature>
<evidence type="ECO:0000313" key="3">
    <source>
        <dbReference type="EMBL" id="GAA1202127.1"/>
    </source>
</evidence>
<evidence type="ECO:0000313" key="4">
    <source>
        <dbReference type="Proteomes" id="UP001500467"/>
    </source>
</evidence>
<keyword evidence="4" id="KW-1185">Reference proteome</keyword>
<reference evidence="4" key="1">
    <citation type="journal article" date="2019" name="Int. J. Syst. Evol. Microbiol.">
        <title>The Global Catalogue of Microorganisms (GCM) 10K type strain sequencing project: providing services to taxonomists for standard genome sequencing and annotation.</title>
        <authorList>
            <consortium name="The Broad Institute Genomics Platform"/>
            <consortium name="The Broad Institute Genome Sequencing Center for Infectious Disease"/>
            <person name="Wu L."/>
            <person name="Ma J."/>
        </authorList>
    </citation>
    <scope>NUCLEOTIDE SEQUENCE [LARGE SCALE GENOMIC DNA]</scope>
    <source>
        <strain evidence="4">JCM 13022</strain>
    </source>
</reference>
<gene>
    <name evidence="3" type="ORF">GCM10009675_18830</name>
</gene>
<comment type="caution">
    <text evidence="3">The sequence shown here is derived from an EMBL/GenBank/DDBJ whole genome shotgun (WGS) entry which is preliminary data.</text>
</comment>
<dbReference type="Pfam" id="PF23544">
    <property type="entry name" value="AtuA_ferredoxin"/>
    <property type="match status" value="1"/>
</dbReference>
<evidence type="ECO:0000259" key="2">
    <source>
        <dbReference type="Pfam" id="PF23544"/>
    </source>
</evidence>
<feature type="compositionally biased region" description="Low complexity" evidence="1">
    <location>
        <begin position="20"/>
        <end position="29"/>
    </location>
</feature>
<dbReference type="EMBL" id="BAAALM010000006">
    <property type="protein sequence ID" value="GAA1202127.1"/>
    <property type="molecule type" value="Genomic_DNA"/>
</dbReference>
<dbReference type="InterPro" id="IPR056362">
    <property type="entry name" value="AtuA-like_ferredoxin_dom"/>
</dbReference>
<protein>
    <recommendedName>
        <fullName evidence="2">AtuA-like ferredoxin-fold domain-containing protein</fullName>
    </recommendedName>
</protein>
<proteinExistence type="predicted"/>
<evidence type="ECO:0000256" key="1">
    <source>
        <dbReference type="SAM" id="MobiDB-lite"/>
    </source>
</evidence>
<name>A0ABP4FWE9_9PSEU</name>
<accession>A0ABP4FWE9</accession>
<dbReference type="Proteomes" id="UP001500467">
    <property type="component" value="Unassembled WGS sequence"/>
</dbReference>